<protein>
    <recommendedName>
        <fullName evidence="3">Protein kinase domain-containing protein</fullName>
    </recommendedName>
</protein>
<dbReference type="InterPro" id="IPR011009">
    <property type="entry name" value="Kinase-like_dom_sf"/>
</dbReference>
<organism evidence="1 2">
    <name type="scientific">Pythium oligandrum</name>
    <name type="common">Mycoparasitic fungus</name>
    <dbReference type="NCBI Taxonomy" id="41045"/>
    <lineage>
        <taxon>Eukaryota</taxon>
        <taxon>Sar</taxon>
        <taxon>Stramenopiles</taxon>
        <taxon>Oomycota</taxon>
        <taxon>Peronosporomycetes</taxon>
        <taxon>Pythiales</taxon>
        <taxon>Pythiaceae</taxon>
        <taxon>Pythium</taxon>
    </lineage>
</organism>
<dbReference type="AlphaFoldDB" id="A0A8K1FGA0"/>
<dbReference type="Proteomes" id="UP000794436">
    <property type="component" value="Unassembled WGS sequence"/>
</dbReference>
<keyword evidence="2" id="KW-1185">Reference proteome</keyword>
<dbReference type="Gene3D" id="1.10.510.10">
    <property type="entry name" value="Transferase(Phosphotransferase) domain 1"/>
    <property type="match status" value="1"/>
</dbReference>
<gene>
    <name evidence="1" type="ORF">Poli38472_010046</name>
</gene>
<name>A0A8K1FGA0_PYTOL</name>
<dbReference type="SUPFAM" id="SSF56112">
    <property type="entry name" value="Protein kinase-like (PK-like)"/>
    <property type="match status" value="1"/>
</dbReference>
<proteinExistence type="predicted"/>
<accession>A0A8K1FGA0</accession>
<dbReference type="EMBL" id="SPLM01000111">
    <property type="protein sequence ID" value="TMW58487.1"/>
    <property type="molecule type" value="Genomic_DNA"/>
</dbReference>
<sequence>MYPSWSLTSTLGSDFQVSSVIHVLAMLPPQQISPVVASAKRKREEDNVSLADLWEYSRIKIEELPNATALKDLLLRPLPFRLQLYDTAAAEQVFDQNGEMLECPELLTTNNTILMECALSRSTAGSWQSLYDALFRLPHHINAAKEMGISFCWNRGDVVDPRKDRPHLLVHFDDLVILRGEEEETKPFDLGIDLDGRNLIRKMGSWNSLFYGDLPYILAYYACGRRFVLVTIVRSLVSRRVVEFDSLTWFKADAIKVFYNLAFFLKTMRALHGRARSCPLTPYTPGTKETSTIELMDGVVRRTRHSLCKMEYERLIDTYTNLQEVQRGAQERTHLQTVRKLLLPDHKNPTLTVYLEPVGYMRVPYTIEEFVEWLRAMLTALKYWHDRNFCHGDIHWRNIVYAPTDGPGYWVLIDMDQSYRPNTKAIDWNHAFHREKPVFRHDLFQLGRLLESVMRRLMLSSPSQTRTRLETIQNLLLSAATDQELIACRMLVLLDDS</sequence>
<evidence type="ECO:0000313" key="1">
    <source>
        <dbReference type="EMBL" id="TMW58487.1"/>
    </source>
</evidence>
<reference evidence="1" key="1">
    <citation type="submission" date="2019-03" db="EMBL/GenBank/DDBJ databases">
        <title>Long read genome sequence of the mycoparasitic Pythium oligandrum ATCC 38472 isolated from sugarbeet rhizosphere.</title>
        <authorList>
            <person name="Gaulin E."/>
        </authorList>
    </citation>
    <scope>NUCLEOTIDE SEQUENCE</scope>
    <source>
        <strain evidence="1">ATCC 38472_TT</strain>
    </source>
</reference>
<evidence type="ECO:0000313" key="2">
    <source>
        <dbReference type="Proteomes" id="UP000794436"/>
    </source>
</evidence>
<dbReference type="OrthoDB" id="127950at2759"/>
<comment type="caution">
    <text evidence="1">The sequence shown here is derived from an EMBL/GenBank/DDBJ whole genome shotgun (WGS) entry which is preliminary data.</text>
</comment>
<evidence type="ECO:0008006" key="3">
    <source>
        <dbReference type="Google" id="ProtNLM"/>
    </source>
</evidence>